<accession>A0AAD7BPS2</accession>
<dbReference type="EMBL" id="JARKIF010000011">
    <property type="protein sequence ID" value="KAJ7627146.1"/>
    <property type="molecule type" value="Genomic_DNA"/>
</dbReference>
<keyword evidence="5" id="KW-1185">Reference proteome</keyword>
<evidence type="ECO:0000313" key="5">
    <source>
        <dbReference type="Proteomes" id="UP001221142"/>
    </source>
</evidence>
<keyword evidence="2" id="KW-1133">Transmembrane helix</keyword>
<evidence type="ECO:0008006" key="6">
    <source>
        <dbReference type="Google" id="ProtNLM"/>
    </source>
</evidence>
<dbReference type="AlphaFoldDB" id="A0AAD7BPS2"/>
<protein>
    <recommendedName>
        <fullName evidence="6">Transmembrane protein</fullName>
    </recommendedName>
</protein>
<evidence type="ECO:0000256" key="3">
    <source>
        <dbReference type="SAM" id="SignalP"/>
    </source>
</evidence>
<keyword evidence="3" id="KW-0732">Signal</keyword>
<reference evidence="4" key="1">
    <citation type="submission" date="2023-03" db="EMBL/GenBank/DDBJ databases">
        <title>Massive genome expansion in bonnet fungi (Mycena s.s.) driven by repeated elements and novel gene families across ecological guilds.</title>
        <authorList>
            <consortium name="Lawrence Berkeley National Laboratory"/>
            <person name="Harder C.B."/>
            <person name="Miyauchi S."/>
            <person name="Viragh M."/>
            <person name="Kuo A."/>
            <person name="Thoen E."/>
            <person name="Andreopoulos B."/>
            <person name="Lu D."/>
            <person name="Skrede I."/>
            <person name="Drula E."/>
            <person name="Henrissat B."/>
            <person name="Morin E."/>
            <person name="Kohler A."/>
            <person name="Barry K."/>
            <person name="LaButti K."/>
            <person name="Morin E."/>
            <person name="Salamov A."/>
            <person name="Lipzen A."/>
            <person name="Mereny Z."/>
            <person name="Hegedus B."/>
            <person name="Baldrian P."/>
            <person name="Stursova M."/>
            <person name="Weitz H."/>
            <person name="Taylor A."/>
            <person name="Grigoriev I.V."/>
            <person name="Nagy L.G."/>
            <person name="Martin F."/>
            <person name="Kauserud H."/>
        </authorList>
    </citation>
    <scope>NUCLEOTIDE SEQUENCE</scope>
    <source>
        <strain evidence="4">9284</strain>
    </source>
</reference>
<dbReference type="Proteomes" id="UP001221142">
    <property type="component" value="Unassembled WGS sequence"/>
</dbReference>
<feature type="compositionally biased region" description="Low complexity" evidence="1">
    <location>
        <begin position="391"/>
        <end position="407"/>
    </location>
</feature>
<feature type="compositionally biased region" description="Polar residues" evidence="1">
    <location>
        <begin position="434"/>
        <end position="448"/>
    </location>
</feature>
<keyword evidence="2" id="KW-0472">Membrane</keyword>
<proteinExistence type="predicted"/>
<gene>
    <name evidence="4" type="ORF">FB45DRAFT_58413</name>
</gene>
<evidence type="ECO:0000256" key="2">
    <source>
        <dbReference type="SAM" id="Phobius"/>
    </source>
</evidence>
<feature type="compositionally biased region" description="Polar residues" evidence="1">
    <location>
        <begin position="476"/>
        <end position="487"/>
    </location>
</feature>
<organism evidence="4 5">
    <name type="scientific">Roridomyces roridus</name>
    <dbReference type="NCBI Taxonomy" id="1738132"/>
    <lineage>
        <taxon>Eukaryota</taxon>
        <taxon>Fungi</taxon>
        <taxon>Dikarya</taxon>
        <taxon>Basidiomycota</taxon>
        <taxon>Agaricomycotina</taxon>
        <taxon>Agaricomycetes</taxon>
        <taxon>Agaricomycetidae</taxon>
        <taxon>Agaricales</taxon>
        <taxon>Marasmiineae</taxon>
        <taxon>Mycenaceae</taxon>
        <taxon>Roridomyces</taxon>
    </lineage>
</organism>
<feature type="chain" id="PRO_5041918345" description="Transmembrane protein" evidence="3">
    <location>
        <begin position="27"/>
        <end position="487"/>
    </location>
</feature>
<sequence length="487" mass="51167">MTTRRISWRPPSQLLWILPALIPAAAEPLDGRSEQTQALCGADFNWMTNSQNLSPCYLSAAVWGSCFTGNWNVPALTSGQQYDNPNATTANVCSCSWAAYNLLSACTACQGVSGSVQNWAAYMGDCGGFLTAAYFPANVTLPSQTAIPYWATTDPTLWNDAHFDTAQAQALAQQGKPDVIQGQTPPQTPPIGHRSKTPIGAIVGGVGGGIAVLVIGGILGWQLLRKQSPKSGVQELDPAGAHPYMMPSILPAHARSLSDLSAKSTMNQGIGSLSVITSQRPGTIYTTGTAHTHTGSVHSLSYAASGQMSPMRVVSPPPALHLQPTHEGQELRVEPFDIHTSRPPLVTRKTSETTITAHSGSYGHETITGGPGPTTPIAGPGEIGHRERLNPPAYSPYASPATSPEPTEQVFHGVPPSPTRPPLGHRTHPEKASVDSQQSWSDATTSQGHGRGRSDGSTAAIDEVVGRMGLPLGAGSPQNYTESVDAS</sequence>
<evidence type="ECO:0000256" key="1">
    <source>
        <dbReference type="SAM" id="MobiDB-lite"/>
    </source>
</evidence>
<feature type="signal peptide" evidence="3">
    <location>
        <begin position="1"/>
        <end position="26"/>
    </location>
</feature>
<evidence type="ECO:0000313" key="4">
    <source>
        <dbReference type="EMBL" id="KAJ7627146.1"/>
    </source>
</evidence>
<keyword evidence="2" id="KW-0812">Transmembrane</keyword>
<feature type="transmembrane region" description="Helical" evidence="2">
    <location>
        <begin position="199"/>
        <end position="221"/>
    </location>
</feature>
<feature type="region of interest" description="Disordered" evidence="1">
    <location>
        <begin position="359"/>
        <end position="487"/>
    </location>
</feature>
<name>A0AAD7BPS2_9AGAR</name>
<comment type="caution">
    <text evidence="4">The sequence shown here is derived from an EMBL/GenBank/DDBJ whole genome shotgun (WGS) entry which is preliminary data.</text>
</comment>